<dbReference type="EMBL" id="JX308289">
    <property type="protein sequence ID" value="AFS18541.1"/>
    <property type="molecule type" value="mRNA"/>
</dbReference>
<reference evidence="1" key="1">
    <citation type="submission" date="2012-07" db="EMBL/GenBank/DDBJ databases">
        <title>Identification of Fusarium oxysporum genes associated with lignocellulose bioconversion competency.</title>
        <authorList>
            <person name="Ali S.S."/>
            <person name="Khan M."/>
            <person name="Mullins E."/>
            <person name="Doohan F."/>
        </authorList>
    </citation>
    <scope>NUCLEOTIDE SEQUENCE</scope>
    <source>
        <strain evidence="1">11C</strain>
    </source>
</reference>
<protein>
    <submittedName>
        <fullName evidence="1">Uncharacterized protein</fullName>
    </submittedName>
</protein>
<organism evidence="1">
    <name type="scientific">Fusarium oxysporum</name>
    <name type="common">Fusarium vascular wilt</name>
    <dbReference type="NCBI Taxonomy" id="5507"/>
    <lineage>
        <taxon>Eukaryota</taxon>
        <taxon>Fungi</taxon>
        <taxon>Dikarya</taxon>
        <taxon>Ascomycota</taxon>
        <taxon>Pezizomycotina</taxon>
        <taxon>Sordariomycetes</taxon>
        <taxon>Hypocreomycetidae</taxon>
        <taxon>Hypocreales</taxon>
        <taxon>Nectriaceae</taxon>
        <taxon>Fusarium</taxon>
        <taxon>Fusarium oxysporum species complex</taxon>
    </lineage>
</organism>
<proteinExistence type="evidence at transcript level"/>
<dbReference type="AlphaFoldDB" id="J9WT00"/>
<sequence length="186" mass="21533">MTPVRIRLQELWRMMGEVGFSVTLEEKGDKWLGRLGRRITRLLQVDRILILSPSRFKATKSRHVRQHEIGACGRAGFTLKPLNLTFCYHCHVSVSNTTMPLVVDLCTVVSRLVDGHRERILLPPIRWYLLRAKLMGTRVEAYPAKTLKILLRLLNRNHVLTDRPYLVWLALARHVSGLDYAMKENP</sequence>
<name>J9WT00_FUSOX</name>
<accession>J9WT00</accession>
<evidence type="ECO:0000313" key="1">
    <source>
        <dbReference type="EMBL" id="AFS18541.1"/>
    </source>
</evidence>